<dbReference type="EMBL" id="CABO01000046">
    <property type="protein sequence ID" value="CBI02995.1"/>
    <property type="molecule type" value="Genomic_DNA"/>
</dbReference>
<dbReference type="PANTHER" id="PTHR21047:SF2">
    <property type="entry name" value="THYMIDINE DIPHOSPHO-4-KETO-RHAMNOSE 3,5-EPIMERASE"/>
    <property type="match status" value="1"/>
</dbReference>
<dbReference type="EC" id="5.1.3.13" evidence="1"/>
<reference evidence="1" key="1">
    <citation type="submission" date="2009-10" db="EMBL/GenBank/DDBJ databases">
        <title>Diversity of trophic interactions inside an arsenic-rich microbial ecosystem.</title>
        <authorList>
            <person name="Bertin P.N."/>
            <person name="Heinrich-Salmeron A."/>
            <person name="Pelletier E."/>
            <person name="Goulhen-Chollet F."/>
            <person name="Arsene-Ploetze F."/>
            <person name="Gallien S."/>
            <person name="Calteau A."/>
            <person name="Vallenet D."/>
            <person name="Casiot C."/>
            <person name="Chane-Woon-Ming B."/>
            <person name="Giloteaux L."/>
            <person name="Barakat M."/>
            <person name="Bonnefoy V."/>
            <person name="Bruneel O."/>
            <person name="Chandler M."/>
            <person name="Cleiss J."/>
            <person name="Duran R."/>
            <person name="Elbaz-Poulichet F."/>
            <person name="Fonknechten N."/>
            <person name="Lauga B."/>
            <person name="Mornico D."/>
            <person name="Ortet P."/>
            <person name="Schaeffer C."/>
            <person name="Siguier P."/>
            <person name="Alexander Thil Smith A."/>
            <person name="Van Dorsselaer A."/>
            <person name="Weissenbach J."/>
            <person name="Medigue C."/>
            <person name="Le Paslier D."/>
        </authorList>
    </citation>
    <scope>NUCLEOTIDE SEQUENCE</scope>
</reference>
<dbReference type="GO" id="GO:0005829">
    <property type="term" value="C:cytosol"/>
    <property type="evidence" value="ECO:0007669"/>
    <property type="project" value="TreeGrafter"/>
</dbReference>
<dbReference type="SUPFAM" id="SSF51182">
    <property type="entry name" value="RmlC-like cupins"/>
    <property type="match status" value="1"/>
</dbReference>
<dbReference type="GO" id="GO:0000271">
    <property type="term" value="P:polysaccharide biosynthetic process"/>
    <property type="evidence" value="ECO:0007669"/>
    <property type="project" value="TreeGrafter"/>
</dbReference>
<dbReference type="PANTHER" id="PTHR21047">
    <property type="entry name" value="DTDP-6-DEOXY-D-GLUCOSE-3,5 EPIMERASE"/>
    <property type="match status" value="1"/>
</dbReference>
<dbReference type="Gene3D" id="2.60.120.10">
    <property type="entry name" value="Jelly Rolls"/>
    <property type="match status" value="1"/>
</dbReference>
<accession>E6Q720</accession>
<organism evidence="1">
    <name type="scientific">mine drainage metagenome</name>
    <dbReference type="NCBI Taxonomy" id="410659"/>
    <lineage>
        <taxon>unclassified sequences</taxon>
        <taxon>metagenomes</taxon>
        <taxon>ecological metagenomes</taxon>
    </lineage>
</organism>
<dbReference type="InterPro" id="IPR011051">
    <property type="entry name" value="RmlC_Cupin_sf"/>
</dbReference>
<dbReference type="GO" id="GO:0008830">
    <property type="term" value="F:dTDP-4-dehydrorhamnose 3,5-epimerase activity"/>
    <property type="evidence" value="ECO:0007669"/>
    <property type="project" value="UniProtKB-EC"/>
</dbReference>
<keyword evidence="1" id="KW-0413">Isomerase</keyword>
<dbReference type="CDD" id="cd00438">
    <property type="entry name" value="cupin_RmlC"/>
    <property type="match status" value="1"/>
</dbReference>
<comment type="caution">
    <text evidence="1">The sequence shown here is derived from an EMBL/GenBank/DDBJ whole genome shotgun (WGS) entry which is preliminary data.</text>
</comment>
<dbReference type="GO" id="GO:0019305">
    <property type="term" value="P:dTDP-rhamnose biosynthetic process"/>
    <property type="evidence" value="ECO:0007669"/>
    <property type="project" value="TreeGrafter"/>
</dbReference>
<dbReference type="InterPro" id="IPR000888">
    <property type="entry name" value="RmlC-like"/>
</dbReference>
<dbReference type="Pfam" id="PF00908">
    <property type="entry name" value="dTDP_sugar_isom"/>
    <property type="match status" value="1"/>
</dbReference>
<dbReference type="InterPro" id="IPR014710">
    <property type="entry name" value="RmlC-like_jellyroll"/>
</dbReference>
<gene>
    <name evidence="1" type="primary">rmlC</name>
    <name evidence="1" type="ORF">CARN4_1337</name>
</gene>
<name>E6Q720_9ZZZZ</name>
<sequence>MLLQPTDVEAAFILEPSRHPDERGHFINVWSRSLFASAGCDLSFDYGCISYNHRRGTLRGLHFQDGRAAETKLVQCLRGSFFDVAVDLRPFSPSYLKIAYTNLSAGDGRAFLIPSGCAHGYQTLEDETEVGYLISGAYTPSAARTIAWNDPTLSIPWPPCEDRIISEKDMNAKQFET</sequence>
<dbReference type="AlphaFoldDB" id="E6Q720"/>
<evidence type="ECO:0000313" key="1">
    <source>
        <dbReference type="EMBL" id="CBI02995.1"/>
    </source>
</evidence>
<proteinExistence type="predicted"/>
<protein>
    <submittedName>
        <fullName evidence="1">dTDP-4-deoxyrhamnose-3,5-epimerase</fullName>
        <ecNumber evidence="1">5.1.3.13</ecNumber>
    </submittedName>
</protein>